<feature type="repeat" description="ANK" evidence="3">
    <location>
        <begin position="764"/>
        <end position="788"/>
    </location>
</feature>
<evidence type="ECO:0000256" key="2">
    <source>
        <dbReference type="ARBA" id="ARBA00023043"/>
    </source>
</evidence>
<dbReference type="Pfam" id="PF00023">
    <property type="entry name" value="Ank"/>
    <property type="match status" value="1"/>
</dbReference>
<evidence type="ECO:0008006" key="8">
    <source>
        <dbReference type="Google" id="ProtNLM"/>
    </source>
</evidence>
<comment type="caution">
    <text evidence="6">The sequence shown here is derived from an EMBL/GenBank/DDBJ whole genome shotgun (WGS) entry which is preliminary data.</text>
</comment>
<dbReference type="InterPro" id="IPR036770">
    <property type="entry name" value="Ankyrin_rpt-contain_sf"/>
</dbReference>
<keyword evidence="2 3" id="KW-0040">ANK repeat</keyword>
<dbReference type="PANTHER" id="PTHR24198">
    <property type="entry name" value="ANKYRIN REPEAT AND PROTEIN KINASE DOMAIN-CONTAINING PROTEIN"/>
    <property type="match status" value="1"/>
</dbReference>
<gene>
    <name evidence="6" type="ORF">TWF481_009633</name>
</gene>
<dbReference type="Pfam" id="PF24883">
    <property type="entry name" value="NPHP3_N"/>
    <property type="match status" value="1"/>
</dbReference>
<dbReference type="PANTHER" id="PTHR24198:SF165">
    <property type="entry name" value="ANKYRIN REPEAT-CONTAINING PROTEIN-RELATED"/>
    <property type="match status" value="1"/>
</dbReference>
<keyword evidence="1" id="KW-0677">Repeat</keyword>
<evidence type="ECO:0000256" key="1">
    <source>
        <dbReference type="ARBA" id="ARBA00022737"/>
    </source>
</evidence>
<name>A0AAV9W4D0_9PEZI</name>
<reference evidence="6 7" key="1">
    <citation type="submission" date="2023-08" db="EMBL/GenBank/DDBJ databases">
        <authorList>
            <person name="Palmer J.M."/>
        </authorList>
    </citation>
    <scope>NUCLEOTIDE SEQUENCE [LARGE SCALE GENOMIC DNA]</scope>
    <source>
        <strain evidence="6 7">TWF481</strain>
    </source>
</reference>
<accession>A0AAV9W4D0</accession>
<evidence type="ECO:0000259" key="5">
    <source>
        <dbReference type="Pfam" id="PF24883"/>
    </source>
</evidence>
<dbReference type="SUPFAM" id="SSF48403">
    <property type="entry name" value="Ankyrin repeat"/>
    <property type="match status" value="1"/>
</dbReference>
<feature type="repeat" description="ANK" evidence="3">
    <location>
        <begin position="832"/>
        <end position="856"/>
    </location>
</feature>
<feature type="repeat" description="ANK" evidence="3">
    <location>
        <begin position="630"/>
        <end position="662"/>
    </location>
</feature>
<dbReference type="AlphaFoldDB" id="A0AAV9W4D0"/>
<dbReference type="Gene3D" id="1.25.40.20">
    <property type="entry name" value="Ankyrin repeat-containing domain"/>
    <property type="match status" value="3"/>
</dbReference>
<proteinExistence type="predicted"/>
<dbReference type="SMART" id="SM00248">
    <property type="entry name" value="ANK"/>
    <property type="match status" value="11"/>
</dbReference>
<dbReference type="InterPro" id="IPR002110">
    <property type="entry name" value="Ankyrin_rpt"/>
</dbReference>
<feature type="repeat" description="ANK" evidence="3">
    <location>
        <begin position="798"/>
        <end position="822"/>
    </location>
</feature>
<feature type="domain" description="GPI inositol-deacylase winged helix" evidence="4">
    <location>
        <begin position="343"/>
        <end position="435"/>
    </location>
</feature>
<dbReference type="InterPro" id="IPR054471">
    <property type="entry name" value="GPIID_WHD"/>
</dbReference>
<evidence type="ECO:0000313" key="6">
    <source>
        <dbReference type="EMBL" id="KAK6501810.1"/>
    </source>
</evidence>
<feature type="domain" description="Nephrocystin 3-like N-terminal" evidence="5">
    <location>
        <begin position="69"/>
        <end position="235"/>
    </location>
</feature>
<evidence type="ECO:0000313" key="7">
    <source>
        <dbReference type="Proteomes" id="UP001370758"/>
    </source>
</evidence>
<feature type="repeat" description="ANK" evidence="3">
    <location>
        <begin position="900"/>
        <end position="932"/>
    </location>
</feature>
<dbReference type="InterPro" id="IPR027417">
    <property type="entry name" value="P-loop_NTPase"/>
</dbReference>
<dbReference type="Proteomes" id="UP001370758">
    <property type="component" value="Unassembled WGS sequence"/>
</dbReference>
<dbReference type="PROSITE" id="PS50297">
    <property type="entry name" value="ANK_REP_REGION"/>
    <property type="match status" value="5"/>
</dbReference>
<organism evidence="6 7">
    <name type="scientific">Arthrobotrys musiformis</name>
    <dbReference type="NCBI Taxonomy" id="47236"/>
    <lineage>
        <taxon>Eukaryota</taxon>
        <taxon>Fungi</taxon>
        <taxon>Dikarya</taxon>
        <taxon>Ascomycota</taxon>
        <taxon>Pezizomycotina</taxon>
        <taxon>Orbiliomycetes</taxon>
        <taxon>Orbiliales</taxon>
        <taxon>Orbiliaceae</taxon>
        <taxon>Arthrobotrys</taxon>
    </lineage>
</organism>
<dbReference type="Pfam" id="PF22939">
    <property type="entry name" value="WHD_GPIID"/>
    <property type="match status" value="1"/>
</dbReference>
<protein>
    <recommendedName>
        <fullName evidence="8">NACHT domain-containing protein</fullName>
    </recommendedName>
</protein>
<dbReference type="SUPFAM" id="SSF52540">
    <property type="entry name" value="P-loop containing nucleoside triphosphate hydrolases"/>
    <property type="match status" value="1"/>
</dbReference>
<sequence>MDYTEGKVFNNTECHIGLQGTIINYGHISTTNDQYLPGKLNARKREILRELYKTSYQDHKERNIDRIPGTCEWFTTHERFREWQESKSSKMLWVSADPGCGKSVLAKYLIDSVLATTEYRTTCYFFFKDDVEEQKSIMNALCCILHQLFKQKSVLLSETIFEKFEVSGEGLTSSFTELWGTLLSVAKDKNAGEIVCILDAIDECENYGRSQLIKALRKLYGASSDFNLKFLLTSRPYREIRRDFLGSPESIIHLTGESEVEMDMISREIDLFIKARVRDIGVRRRLRIKDQSLLLQKLMEIPNRTYLWVYLTLDLIESDIYIDKIGILKAITQVSKTVDEAYERILFKSRDVEKAKELLQIVIAVARPLSLKEMSLVLALGDNHMRQSYSDLNLESEEQFREYIRELCGFLITIKDSRIYLLHQTAKEFFVQNNISNSTKGDLKWKYSLQLQDSHRVLAKICIQYLLFEEFEDLPLEDAMLSEYVRNYVFLDYSAKNWTTHLHESQIELDETEVQSILSLCNANSKRCLTWFRIYWTGTNTDFPKNFTNIMIASYFGLTAGVIRLLEMDISQSIDLDSKDDVYKRSAVSWAAGNGFDDIVELLVGGIGGRWRAISLPFRKGAQVDSIDKDRRTPLVYAVWNGHVAVVNLLLKAGARIDLEDNVGGTPRVYAICSGHHDIVKLVSKEDTGTDVGDGEIASLLWSAASKGQEAVLKLMLKTGIVDPDLKDRREQTSLSHAAENGHETIIRLLLETGNVDPDSKDRNERTPLSYAAKNGHKATVILLLETGKVDPDHKDRFGWTPLSYAAENGHEATVILLLEIGKVDPDSKNGNELTPLSGAAKNGHEAIVKLLLETGKVDPDSKSRQKQTPLSQAAENGHEAVVILLLATGNVDPNSKDWNGWTPLSHAVERGNVAIVQVLLDKGAKADNKYSVVGESKIPTSAGSQEVADTFVLHYCRK</sequence>
<dbReference type="Pfam" id="PF12796">
    <property type="entry name" value="Ank_2"/>
    <property type="match status" value="3"/>
</dbReference>
<evidence type="ECO:0000256" key="3">
    <source>
        <dbReference type="PROSITE-ProRule" id="PRU00023"/>
    </source>
</evidence>
<dbReference type="InterPro" id="IPR056884">
    <property type="entry name" value="NPHP3-like_N"/>
</dbReference>
<evidence type="ECO:0000259" key="4">
    <source>
        <dbReference type="Pfam" id="PF22939"/>
    </source>
</evidence>
<dbReference type="EMBL" id="JAVHJL010000006">
    <property type="protein sequence ID" value="KAK6501810.1"/>
    <property type="molecule type" value="Genomic_DNA"/>
</dbReference>
<dbReference type="PROSITE" id="PS50088">
    <property type="entry name" value="ANK_REPEAT"/>
    <property type="match status" value="5"/>
</dbReference>
<dbReference type="Gene3D" id="3.40.50.300">
    <property type="entry name" value="P-loop containing nucleotide triphosphate hydrolases"/>
    <property type="match status" value="1"/>
</dbReference>
<keyword evidence="7" id="KW-1185">Reference proteome</keyword>